<dbReference type="SUPFAM" id="SSF48208">
    <property type="entry name" value="Six-hairpin glycosidases"/>
    <property type="match status" value="1"/>
</dbReference>
<dbReference type="Pfam" id="PF17389">
    <property type="entry name" value="Bac_rhamnosid6H"/>
    <property type="match status" value="1"/>
</dbReference>
<dbReference type="PANTHER" id="PTHR34987:SF2">
    <property type="entry name" value="B, PUTATIVE (AFU_ORTHOLOGUE AFUA_7G05040)-RELATED"/>
    <property type="match status" value="1"/>
</dbReference>
<evidence type="ECO:0000259" key="3">
    <source>
        <dbReference type="Pfam" id="PF17390"/>
    </source>
</evidence>
<organism evidence="4 5">
    <name type="scientific">Natronomicrosphaera hydrolytica</name>
    <dbReference type="NCBI Taxonomy" id="3242702"/>
    <lineage>
        <taxon>Bacteria</taxon>
        <taxon>Pseudomonadati</taxon>
        <taxon>Planctomycetota</taxon>
        <taxon>Phycisphaerae</taxon>
        <taxon>Phycisphaerales</taxon>
        <taxon>Phycisphaeraceae</taxon>
        <taxon>Natronomicrosphaera</taxon>
    </lineage>
</organism>
<dbReference type="InterPro" id="IPR035396">
    <property type="entry name" value="Bac_rhamnosid6H"/>
</dbReference>
<evidence type="ECO:0000259" key="2">
    <source>
        <dbReference type="Pfam" id="PF17389"/>
    </source>
</evidence>
<feature type="region of interest" description="Disordered" evidence="1">
    <location>
        <begin position="799"/>
        <end position="818"/>
    </location>
</feature>
<dbReference type="InterPro" id="IPR035398">
    <property type="entry name" value="Bac_rhamnosid_C"/>
</dbReference>
<reference evidence="4 5" key="1">
    <citation type="submission" date="2024-08" db="EMBL/GenBank/DDBJ databases">
        <title>Whole-genome sequencing of halo(alkali)philic microorganisms from hypersaline lakes.</title>
        <authorList>
            <person name="Sorokin D.Y."/>
            <person name="Merkel A.Y."/>
            <person name="Messina E."/>
            <person name="Yakimov M."/>
        </authorList>
    </citation>
    <scope>NUCLEOTIDE SEQUENCE [LARGE SCALE GENOMIC DNA]</scope>
    <source>
        <strain evidence="4 5">AB-hyl4</strain>
    </source>
</reference>
<name>A0ABV4UAS0_9BACT</name>
<dbReference type="RefSeq" id="WP_425346910.1">
    <property type="nucleotide sequence ID" value="NZ_JBGUBD010000014.1"/>
</dbReference>
<sequence length="818" mass="92127">MSNSRESGDGVTLEHMRRFSTSVIEPTGNSNIHRRYAIEAAAWVWHPDCAVDEPAVLQFTNTFSLDEPTTIRLHLSADQRYELLFDGRYVGMGPDRCDLDHWSFASYEIDLAAGTHRFDVLAWWIGADAPTAQVSRRGGFICAAEGLEAQLNTGTGSWQVQRRAGWSFVHKDMQAYHAIGAAQTIDGLAWHEPAKAPLQPSVVATPIKTNDYGIVADQWHLHPSPLPDLLRRPIRPGRIRAVWVGDGDIVHTESTCHEQVQAWNQLITQGQSINVPARTVTRILWDLENYHCGFANATLSGGNGSALTFEWAESLYSLDKQGQRSPHKNHRDEIEGKAFFGFGDTFLNDGGEHRDYRSCWWRSGRYVCLTVRTGDEPLRLENVGILETRYLWQPTATWHCNDDELAPVADLAVRGLQMCMHETYMDCPYYEQMMYVGDTRLQMLVGYICSPDDRLTRRGIELFDWSRSKMGLVAERYPSTPLQISATFSLIWISMVKDYAWWRHDPNWVRQRLVGVRCLLEQFRPMLNESGLLGSMPGWSFVDWTPEWTNGCPPVGPDGVSAIYNLLLIHALRDAVALEEAYGEPALARRWQDTADQLSKQVVEIFWHEPSGCLADDARHQHFSEHAQCLALLTRTLVGDKADAALARLLNGEGLAHTTIYFSFYLLETLYRFGQGDRMMQQFAFWKRLVQQGLRTPVELPEPTRSDCHAWGAHPLFHFHASLAGIRPAAPGFSQVRIAPVAGTGLRRIESRIPHPAGEVRASLRIDPHTNHCQGEVVTPPGISGTFAWADQSVDLMAGQPTPISIRPRDAKADTQSR</sequence>
<dbReference type="PANTHER" id="PTHR34987">
    <property type="entry name" value="C, PUTATIVE (AFU_ORTHOLOGUE AFUA_3G02880)-RELATED"/>
    <property type="match status" value="1"/>
</dbReference>
<dbReference type="EMBL" id="JBGUBD010000014">
    <property type="protein sequence ID" value="MFA9479984.1"/>
    <property type="molecule type" value="Genomic_DNA"/>
</dbReference>
<dbReference type="InterPro" id="IPR008928">
    <property type="entry name" value="6-hairpin_glycosidase_sf"/>
</dbReference>
<dbReference type="Gene3D" id="2.60.120.260">
    <property type="entry name" value="Galactose-binding domain-like"/>
    <property type="match status" value="2"/>
</dbReference>
<evidence type="ECO:0000313" key="4">
    <source>
        <dbReference type="EMBL" id="MFA9479984.1"/>
    </source>
</evidence>
<protein>
    <submittedName>
        <fullName evidence="4">Alpha-L-rhamnosidase C-terminal domain-containing protein</fullName>
    </submittedName>
</protein>
<feature type="domain" description="Alpha-L-rhamnosidase six-hairpin glycosidase" evidence="2">
    <location>
        <begin position="395"/>
        <end position="721"/>
    </location>
</feature>
<keyword evidence="5" id="KW-1185">Reference proteome</keyword>
<proteinExistence type="predicted"/>
<dbReference type="Pfam" id="PF17390">
    <property type="entry name" value="Bac_rhamnosid_C"/>
    <property type="match status" value="1"/>
</dbReference>
<gene>
    <name evidence="4" type="ORF">ACERK3_17025</name>
</gene>
<evidence type="ECO:0000256" key="1">
    <source>
        <dbReference type="SAM" id="MobiDB-lite"/>
    </source>
</evidence>
<evidence type="ECO:0000313" key="5">
    <source>
        <dbReference type="Proteomes" id="UP001575105"/>
    </source>
</evidence>
<dbReference type="InterPro" id="IPR012341">
    <property type="entry name" value="6hp_glycosidase-like_sf"/>
</dbReference>
<dbReference type="Gene3D" id="2.60.420.10">
    <property type="entry name" value="Maltose phosphorylase, domain 3"/>
    <property type="match status" value="1"/>
</dbReference>
<dbReference type="Gene3D" id="1.50.10.10">
    <property type="match status" value="1"/>
</dbReference>
<feature type="compositionally biased region" description="Basic and acidic residues" evidence="1">
    <location>
        <begin position="807"/>
        <end position="818"/>
    </location>
</feature>
<comment type="caution">
    <text evidence="4">The sequence shown here is derived from an EMBL/GenBank/DDBJ whole genome shotgun (WGS) entry which is preliminary data.</text>
</comment>
<accession>A0ABV4UAS0</accession>
<feature type="domain" description="Alpha-L-rhamnosidase C-terminal" evidence="3">
    <location>
        <begin position="725"/>
        <end position="785"/>
    </location>
</feature>
<dbReference type="Proteomes" id="UP001575105">
    <property type="component" value="Unassembled WGS sequence"/>
</dbReference>